<proteinExistence type="predicted"/>
<evidence type="ECO:0000256" key="1">
    <source>
        <dbReference type="SAM" id="MobiDB-lite"/>
    </source>
</evidence>
<dbReference type="Proteomes" id="UP000789901">
    <property type="component" value="Unassembled WGS sequence"/>
</dbReference>
<keyword evidence="3" id="KW-1185">Reference proteome</keyword>
<feature type="compositionally biased region" description="Polar residues" evidence="1">
    <location>
        <begin position="19"/>
        <end position="32"/>
    </location>
</feature>
<name>A0ABN7W2N5_GIGMA</name>
<reference evidence="2 3" key="1">
    <citation type="submission" date="2021-06" db="EMBL/GenBank/DDBJ databases">
        <authorList>
            <person name="Kallberg Y."/>
            <person name="Tangrot J."/>
            <person name="Rosling A."/>
        </authorList>
    </citation>
    <scope>NUCLEOTIDE SEQUENCE [LARGE SCALE GENOMIC DNA]</scope>
    <source>
        <strain evidence="2 3">120-4 pot B 10/14</strain>
    </source>
</reference>
<accession>A0ABN7W2N5</accession>
<evidence type="ECO:0000313" key="3">
    <source>
        <dbReference type="Proteomes" id="UP000789901"/>
    </source>
</evidence>
<dbReference type="EMBL" id="CAJVQB010027824">
    <property type="protein sequence ID" value="CAG8811240.1"/>
    <property type="molecule type" value="Genomic_DNA"/>
</dbReference>
<evidence type="ECO:0000313" key="2">
    <source>
        <dbReference type="EMBL" id="CAG8811240.1"/>
    </source>
</evidence>
<feature type="non-terminal residue" evidence="2">
    <location>
        <position position="88"/>
    </location>
</feature>
<protein>
    <submittedName>
        <fullName evidence="2">10890_t:CDS:1</fullName>
    </submittedName>
</protein>
<feature type="region of interest" description="Disordered" evidence="1">
    <location>
        <begin position="1"/>
        <end position="39"/>
    </location>
</feature>
<feature type="non-terminal residue" evidence="2">
    <location>
        <position position="1"/>
    </location>
</feature>
<organism evidence="2 3">
    <name type="scientific">Gigaspora margarita</name>
    <dbReference type="NCBI Taxonomy" id="4874"/>
    <lineage>
        <taxon>Eukaryota</taxon>
        <taxon>Fungi</taxon>
        <taxon>Fungi incertae sedis</taxon>
        <taxon>Mucoromycota</taxon>
        <taxon>Glomeromycotina</taxon>
        <taxon>Glomeromycetes</taxon>
        <taxon>Diversisporales</taxon>
        <taxon>Gigasporaceae</taxon>
        <taxon>Gigaspora</taxon>
    </lineage>
</organism>
<gene>
    <name evidence="2" type="ORF">GMARGA_LOCUS25294</name>
</gene>
<comment type="caution">
    <text evidence="2">The sequence shown here is derived from an EMBL/GenBank/DDBJ whole genome shotgun (WGS) entry which is preliminary data.</text>
</comment>
<sequence length="88" mass="9996">SEETSQAENSPGVDERLVGNTQFEGSQTNPRNTQKHKRHNEVCDNTINEYRHHLHNLMNIQQPTSDESATSASSTNLLPNNMFKDLIF</sequence>